<reference evidence="3" key="1">
    <citation type="submission" date="2021-01" db="EMBL/GenBank/DDBJ databases">
        <authorList>
            <person name="Corre E."/>
            <person name="Pelletier E."/>
            <person name="Niang G."/>
            <person name="Scheremetjew M."/>
            <person name="Finn R."/>
            <person name="Kale V."/>
            <person name="Holt S."/>
            <person name="Cochrane G."/>
            <person name="Meng A."/>
            <person name="Brown T."/>
            <person name="Cohen L."/>
        </authorList>
    </citation>
    <scope>NUCLEOTIDE SEQUENCE</scope>
    <source>
        <strain evidence="3">10249 10 AB</strain>
    </source>
</reference>
<keyword evidence="1" id="KW-0732">Signal</keyword>
<feature type="chain" id="PRO_5031370072" description="(S)-ureidoglycine aminohydrolase cupin domain-containing protein" evidence="1">
    <location>
        <begin position="23"/>
        <end position="349"/>
    </location>
</feature>
<dbReference type="SUPFAM" id="SSF51182">
    <property type="entry name" value="RmlC-like cupins"/>
    <property type="match status" value="1"/>
</dbReference>
<accession>A0A7S4ASW7</accession>
<evidence type="ECO:0000313" key="3">
    <source>
        <dbReference type="EMBL" id="CAE0725858.1"/>
    </source>
</evidence>
<dbReference type="AlphaFoldDB" id="A0A7S4ASW7"/>
<dbReference type="Pfam" id="PF05899">
    <property type="entry name" value="Cupin_3"/>
    <property type="match status" value="1"/>
</dbReference>
<dbReference type="PANTHER" id="PTHR40943">
    <property type="entry name" value="CYTOPLASMIC PROTEIN-RELATED"/>
    <property type="match status" value="1"/>
</dbReference>
<dbReference type="EMBL" id="HBIX01027525">
    <property type="protein sequence ID" value="CAE0725858.1"/>
    <property type="molecule type" value="Transcribed_RNA"/>
</dbReference>
<evidence type="ECO:0000256" key="1">
    <source>
        <dbReference type="SAM" id="SignalP"/>
    </source>
</evidence>
<sequence>MIVRSVALSSFALMLVGQHSSAFQQHTSSRQGRRGLSPTTTTSALAFSYLNDISGDDGSAAPAAYDAERNDWGYWPGPAAAYPVSPTPPTAPTTEIATETGGSENILHAPLDYFGLDQLASKGSRATKDWGSPEDGTRKLGNDGALSAGAWFCTEGGWPSPNPKAHTEIFYVLDGHGMLGDSDGTKHYFGPGDTVIIPKGHTGRWDVFSTIHKIWAVNAHDQIEEDRSVPIRVRVDGYHTFAPHLLASNRHGIDPLYAASAPEISYNTFYDIGPTSVGVWASERAFVPITEPLQRKVFFHLLEGALNVHDISTGTSQRCFPGDTIMLPQGFTGYIDVLEPAKKLFTTVV</sequence>
<evidence type="ECO:0000259" key="2">
    <source>
        <dbReference type="Pfam" id="PF05899"/>
    </source>
</evidence>
<protein>
    <recommendedName>
        <fullName evidence="2">(S)-ureidoglycine aminohydrolase cupin domain-containing protein</fullName>
    </recommendedName>
</protein>
<dbReference type="InterPro" id="IPR011051">
    <property type="entry name" value="RmlC_Cupin_sf"/>
</dbReference>
<dbReference type="InterPro" id="IPR008579">
    <property type="entry name" value="UGlyAH_Cupin_dom"/>
</dbReference>
<feature type="domain" description="(S)-ureidoglycine aminohydrolase cupin" evidence="2">
    <location>
        <begin position="141"/>
        <end position="214"/>
    </location>
</feature>
<feature type="signal peptide" evidence="1">
    <location>
        <begin position="1"/>
        <end position="22"/>
    </location>
</feature>
<gene>
    <name evidence="3" type="ORF">PAUS00366_LOCUS18615</name>
</gene>
<dbReference type="Gene3D" id="2.60.120.10">
    <property type="entry name" value="Jelly Rolls"/>
    <property type="match status" value="2"/>
</dbReference>
<proteinExistence type="predicted"/>
<dbReference type="PANTHER" id="PTHR40943:SF1">
    <property type="entry name" value="CYTOPLASMIC PROTEIN"/>
    <property type="match status" value="1"/>
</dbReference>
<dbReference type="InterPro" id="IPR014710">
    <property type="entry name" value="RmlC-like_jellyroll"/>
</dbReference>
<organism evidence="3">
    <name type="scientific">Pseudo-nitzschia australis</name>
    <dbReference type="NCBI Taxonomy" id="44445"/>
    <lineage>
        <taxon>Eukaryota</taxon>
        <taxon>Sar</taxon>
        <taxon>Stramenopiles</taxon>
        <taxon>Ochrophyta</taxon>
        <taxon>Bacillariophyta</taxon>
        <taxon>Bacillariophyceae</taxon>
        <taxon>Bacillariophycidae</taxon>
        <taxon>Bacillariales</taxon>
        <taxon>Bacillariaceae</taxon>
        <taxon>Pseudo-nitzschia</taxon>
    </lineage>
</organism>
<name>A0A7S4ASW7_9STRA</name>